<feature type="compositionally biased region" description="Polar residues" evidence="1">
    <location>
        <begin position="333"/>
        <end position="346"/>
    </location>
</feature>
<name>A0AA36H449_CYLNA</name>
<keyword evidence="3" id="KW-1185">Reference proteome</keyword>
<dbReference type="AlphaFoldDB" id="A0AA36H449"/>
<feature type="compositionally biased region" description="Basic and acidic residues" evidence="1">
    <location>
        <begin position="400"/>
        <end position="419"/>
    </location>
</feature>
<proteinExistence type="predicted"/>
<evidence type="ECO:0000313" key="3">
    <source>
        <dbReference type="Proteomes" id="UP001176961"/>
    </source>
</evidence>
<accession>A0AA36H449</accession>
<feature type="compositionally biased region" description="Polar residues" evidence="1">
    <location>
        <begin position="420"/>
        <end position="429"/>
    </location>
</feature>
<protein>
    <submittedName>
        <fullName evidence="2">Uncharacterized protein</fullName>
    </submittedName>
</protein>
<reference evidence="2" key="1">
    <citation type="submission" date="2023-07" db="EMBL/GenBank/DDBJ databases">
        <authorList>
            <consortium name="CYATHOMIX"/>
        </authorList>
    </citation>
    <scope>NUCLEOTIDE SEQUENCE</scope>
    <source>
        <strain evidence="2">N/A</strain>
    </source>
</reference>
<organism evidence="2 3">
    <name type="scientific">Cylicocyclus nassatus</name>
    <name type="common">Nematode worm</name>
    <dbReference type="NCBI Taxonomy" id="53992"/>
    <lineage>
        <taxon>Eukaryota</taxon>
        <taxon>Metazoa</taxon>
        <taxon>Ecdysozoa</taxon>
        <taxon>Nematoda</taxon>
        <taxon>Chromadorea</taxon>
        <taxon>Rhabditida</taxon>
        <taxon>Rhabditina</taxon>
        <taxon>Rhabditomorpha</taxon>
        <taxon>Strongyloidea</taxon>
        <taxon>Strongylidae</taxon>
        <taxon>Cylicocyclus</taxon>
    </lineage>
</organism>
<dbReference type="Proteomes" id="UP001176961">
    <property type="component" value="Unassembled WGS sequence"/>
</dbReference>
<dbReference type="EMBL" id="CATQJL010000305">
    <property type="protein sequence ID" value="CAJ0603745.1"/>
    <property type="molecule type" value="Genomic_DNA"/>
</dbReference>
<gene>
    <name evidence="2" type="ORF">CYNAS_LOCUS15728</name>
</gene>
<evidence type="ECO:0000313" key="2">
    <source>
        <dbReference type="EMBL" id="CAJ0603745.1"/>
    </source>
</evidence>
<comment type="caution">
    <text evidence="2">The sequence shown here is derived from an EMBL/GenBank/DDBJ whole genome shotgun (WGS) entry which is preliminary data.</text>
</comment>
<evidence type="ECO:0000256" key="1">
    <source>
        <dbReference type="SAM" id="MobiDB-lite"/>
    </source>
</evidence>
<feature type="region of interest" description="Disordered" evidence="1">
    <location>
        <begin position="321"/>
        <end position="429"/>
    </location>
</feature>
<sequence length="429" mass="48063">MEVSAREWIGLDARIDDSWITSWNETWNALSHQPCVRNEPEVPRSAPDRNVEVDGNTGVNIYTASSRTTEAVTVSVMLSVRWIGGKMVAALPNLKSQLAAFTSYDDRDLFVLLKSYSGTGRCHPLGGSTEEPFPQDNIPFLSTMVPDADVAKQSKEHHGTRLENNGPVGLVWSHGHRTFMARQRADCFCVLVSSEGKECMSMFDIPGLKHYIPTRSWVKELQPSQAYLMNYKRESIADRDYHRLLVPPEPGNVPFCPGNYIQALRYWQSSYCDALQGALTENYLRIVETEGPSIPLQKPHVSQAEHQDFEQQFIATAPAQVISAKEQEKSLSSHEQQPTEFESSRSPTPLPPPLEAQSCNTPFQPPPTIIIIDEAELSLKKDQKSGSMEEQPSDLIESTSESRDLARQEDRPTMSRKTESVQSQEGSQL</sequence>